<proteinExistence type="predicted"/>
<feature type="domain" description="OmpR/PhoB-type" evidence="5">
    <location>
        <begin position="139"/>
        <end position="238"/>
    </location>
</feature>
<dbReference type="PANTHER" id="PTHR48111:SF50">
    <property type="entry name" value="KDP OPERON TRANSCRIPTIONAL REGULATORY PROTEIN KDPE"/>
    <property type="match status" value="1"/>
</dbReference>
<dbReference type="SMART" id="SM00862">
    <property type="entry name" value="Trans_reg_C"/>
    <property type="match status" value="1"/>
</dbReference>
<evidence type="ECO:0000259" key="4">
    <source>
        <dbReference type="PROSITE" id="PS50110"/>
    </source>
</evidence>
<comment type="caution">
    <text evidence="6">The sequence shown here is derived from an EMBL/GenBank/DDBJ whole genome shotgun (WGS) entry which is preliminary data.</text>
</comment>
<dbReference type="PROSITE" id="PS50110">
    <property type="entry name" value="RESPONSE_REGULATORY"/>
    <property type="match status" value="1"/>
</dbReference>
<feature type="DNA-binding region" description="OmpR/PhoB-type" evidence="3">
    <location>
        <begin position="139"/>
        <end position="238"/>
    </location>
</feature>
<reference evidence="6" key="1">
    <citation type="submission" date="2022-06" db="EMBL/GenBank/DDBJ databases">
        <title>Draft genome sequence of Streptomyces sp. RB6PN25 isolated from peat swamp forest in Thailand.</title>
        <authorList>
            <person name="Duangmal K."/>
            <person name="Klaysubun C."/>
        </authorList>
    </citation>
    <scope>NUCLEOTIDE SEQUENCE</scope>
    <source>
        <strain evidence="6">RB6PN25</strain>
    </source>
</reference>
<gene>
    <name evidence="6" type="ORF">NGB36_21075</name>
</gene>
<dbReference type="PANTHER" id="PTHR48111">
    <property type="entry name" value="REGULATOR OF RPOS"/>
    <property type="match status" value="1"/>
</dbReference>
<dbReference type="Gene3D" id="6.10.250.690">
    <property type="match status" value="1"/>
</dbReference>
<feature type="modified residue" description="4-aspartylphosphate" evidence="2">
    <location>
        <position position="63"/>
    </location>
</feature>
<name>A0ABT1PZD2_9ACTN</name>
<keyword evidence="7" id="KW-1185">Reference proteome</keyword>
<evidence type="ECO:0000259" key="5">
    <source>
        <dbReference type="PROSITE" id="PS51755"/>
    </source>
</evidence>
<dbReference type="Gene3D" id="3.40.50.2300">
    <property type="match status" value="1"/>
</dbReference>
<dbReference type="InterPro" id="IPR036388">
    <property type="entry name" value="WH-like_DNA-bd_sf"/>
</dbReference>
<dbReference type="Pfam" id="PF00072">
    <property type="entry name" value="Response_reg"/>
    <property type="match status" value="1"/>
</dbReference>
<evidence type="ECO:0000313" key="7">
    <source>
        <dbReference type="Proteomes" id="UP001057702"/>
    </source>
</evidence>
<dbReference type="InterPro" id="IPR001789">
    <property type="entry name" value="Sig_transdc_resp-reg_receiver"/>
</dbReference>
<keyword evidence="1 3" id="KW-0238">DNA-binding</keyword>
<feature type="domain" description="Response regulatory" evidence="4">
    <location>
        <begin position="14"/>
        <end position="127"/>
    </location>
</feature>
<sequence>MPESSGGHPRTPVRVLVVDDEPQIVRALVINLRARKYEVDAAPDGATALQLAAARHPDVVVLDLGLPDMDGAEVIKGLRGWTRVPIIVLSARQASDEKVEALDAGADDYVTKPFGMDELLARLRAAVRRAAPNGDEDEAVLVETGSFTVDLAAKKVNRNGNDVRLTPTEWHLLEVLVRNTGRLVSQKQLLQEVWGPAYGTETNYLRVYMAQLRRKLEVDPAHPKHFITEPGMGYRFEP</sequence>
<dbReference type="Gene3D" id="1.10.10.10">
    <property type="entry name" value="Winged helix-like DNA-binding domain superfamily/Winged helix DNA-binding domain"/>
    <property type="match status" value="1"/>
</dbReference>
<evidence type="ECO:0000256" key="3">
    <source>
        <dbReference type="PROSITE-ProRule" id="PRU01091"/>
    </source>
</evidence>
<dbReference type="InterPro" id="IPR011006">
    <property type="entry name" value="CheY-like_superfamily"/>
</dbReference>
<protein>
    <submittedName>
        <fullName evidence="6">Response regulator</fullName>
    </submittedName>
</protein>
<dbReference type="InterPro" id="IPR001867">
    <property type="entry name" value="OmpR/PhoB-type_DNA-bd"/>
</dbReference>
<dbReference type="Pfam" id="PF00486">
    <property type="entry name" value="Trans_reg_C"/>
    <property type="match status" value="1"/>
</dbReference>
<dbReference type="EMBL" id="JANFNG010000017">
    <property type="protein sequence ID" value="MCQ4083028.1"/>
    <property type="molecule type" value="Genomic_DNA"/>
</dbReference>
<organism evidence="6 7">
    <name type="scientific">Streptomyces humicola</name>
    <dbReference type="NCBI Taxonomy" id="2953240"/>
    <lineage>
        <taxon>Bacteria</taxon>
        <taxon>Bacillati</taxon>
        <taxon>Actinomycetota</taxon>
        <taxon>Actinomycetes</taxon>
        <taxon>Kitasatosporales</taxon>
        <taxon>Streptomycetaceae</taxon>
        <taxon>Streptomyces</taxon>
    </lineage>
</organism>
<keyword evidence="2" id="KW-0597">Phosphoprotein</keyword>
<dbReference type="SUPFAM" id="SSF52172">
    <property type="entry name" value="CheY-like"/>
    <property type="match status" value="1"/>
</dbReference>
<dbReference type="CDD" id="cd00383">
    <property type="entry name" value="trans_reg_C"/>
    <property type="match status" value="1"/>
</dbReference>
<dbReference type="Proteomes" id="UP001057702">
    <property type="component" value="Unassembled WGS sequence"/>
</dbReference>
<accession>A0ABT1PZD2</accession>
<dbReference type="InterPro" id="IPR039420">
    <property type="entry name" value="WalR-like"/>
</dbReference>
<dbReference type="PROSITE" id="PS51755">
    <property type="entry name" value="OMPR_PHOB"/>
    <property type="match status" value="1"/>
</dbReference>
<evidence type="ECO:0000313" key="6">
    <source>
        <dbReference type="EMBL" id="MCQ4083028.1"/>
    </source>
</evidence>
<dbReference type="SMART" id="SM00448">
    <property type="entry name" value="REC"/>
    <property type="match status" value="1"/>
</dbReference>
<evidence type="ECO:0000256" key="2">
    <source>
        <dbReference type="PROSITE-ProRule" id="PRU00169"/>
    </source>
</evidence>
<evidence type="ECO:0000256" key="1">
    <source>
        <dbReference type="ARBA" id="ARBA00023125"/>
    </source>
</evidence>
<dbReference type="RefSeq" id="WP_255921932.1">
    <property type="nucleotide sequence ID" value="NZ_JANFNG010000017.1"/>
</dbReference>
<dbReference type="CDD" id="cd17620">
    <property type="entry name" value="REC_OmpR_KdpE-like"/>
    <property type="match status" value="1"/>
</dbReference>